<sequence>MWKVLAFLGLMLPAVASAKKSKSYVNGYFGYGQGGIAIGADYEMKWDKVAGWGGYLLSYGSSDTGPGGLAVGGFLRPHIRKKGYDLHLTAGFGLLNYETQAESSTALGPLIGFGCTKKITKDIYIGLDSMHHYGWFSEPTGILINSGLLTVRYRL</sequence>
<feature type="signal peptide" evidence="1">
    <location>
        <begin position="1"/>
        <end position="18"/>
    </location>
</feature>
<reference evidence="3" key="1">
    <citation type="submission" date="2017-04" db="EMBL/GenBank/DDBJ databases">
        <authorList>
            <person name="Varghese N."/>
            <person name="Submissions S."/>
        </authorList>
    </citation>
    <scope>NUCLEOTIDE SEQUENCE [LARGE SCALE GENOMIC DNA]</scope>
    <source>
        <strain evidence="3">RKEM611</strain>
    </source>
</reference>
<dbReference type="Proteomes" id="UP000192907">
    <property type="component" value="Unassembled WGS sequence"/>
</dbReference>
<keyword evidence="1" id="KW-0732">Signal</keyword>
<dbReference type="RefSeq" id="WP_132323447.1">
    <property type="nucleotide sequence ID" value="NZ_FWZT01000022.1"/>
</dbReference>
<dbReference type="AlphaFoldDB" id="A0A1Y6CNW6"/>
<dbReference type="SUPFAM" id="SSF56925">
    <property type="entry name" value="OMPA-like"/>
    <property type="match status" value="1"/>
</dbReference>
<dbReference type="EMBL" id="FWZT01000022">
    <property type="protein sequence ID" value="SMF64894.1"/>
    <property type="molecule type" value="Genomic_DNA"/>
</dbReference>
<evidence type="ECO:0000313" key="3">
    <source>
        <dbReference type="Proteomes" id="UP000192907"/>
    </source>
</evidence>
<evidence type="ECO:0000256" key="1">
    <source>
        <dbReference type="SAM" id="SignalP"/>
    </source>
</evidence>
<name>A0A1Y6CNW6_9BACT</name>
<gene>
    <name evidence="2" type="ORF">SAMN06296036_12287</name>
</gene>
<keyword evidence="3" id="KW-1185">Reference proteome</keyword>
<feature type="chain" id="PRO_5013300484" description="Outer membrane protein beta-barrel domain-containing protein" evidence="1">
    <location>
        <begin position="19"/>
        <end position="155"/>
    </location>
</feature>
<protein>
    <recommendedName>
        <fullName evidence="4">Outer membrane protein beta-barrel domain-containing protein</fullName>
    </recommendedName>
</protein>
<accession>A0A1Y6CNW6</accession>
<organism evidence="2 3">
    <name type="scientific">Pseudobacteriovorax antillogorgiicola</name>
    <dbReference type="NCBI Taxonomy" id="1513793"/>
    <lineage>
        <taxon>Bacteria</taxon>
        <taxon>Pseudomonadati</taxon>
        <taxon>Bdellovibrionota</taxon>
        <taxon>Oligoflexia</taxon>
        <taxon>Oligoflexales</taxon>
        <taxon>Pseudobacteriovoracaceae</taxon>
        <taxon>Pseudobacteriovorax</taxon>
    </lineage>
</organism>
<proteinExistence type="predicted"/>
<evidence type="ECO:0000313" key="2">
    <source>
        <dbReference type="EMBL" id="SMF64894.1"/>
    </source>
</evidence>
<dbReference type="InterPro" id="IPR011250">
    <property type="entry name" value="OMP/PagP_B-barrel"/>
</dbReference>
<evidence type="ECO:0008006" key="4">
    <source>
        <dbReference type="Google" id="ProtNLM"/>
    </source>
</evidence>